<protein>
    <recommendedName>
        <fullName evidence="3">DUF3892 domain-containing protein</fullName>
    </recommendedName>
</protein>
<dbReference type="AlphaFoldDB" id="B2AJY5"/>
<name>B2AJY5_CUPTR</name>
<keyword evidence="1" id="KW-0614">Plasmid</keyword>
<accession>B2AJY5</accession>
<dbReference type="Proteomes" id="UP000001692">
    <property type="component" value="Plasmid pRALTA"/>
</dbReference>
<organism evidence="1 2">
    <name type="scientific">Cupriavidus taiwanensis (strain DSM 17343 / BCRC 17206 / CCUG 44338 / CIP 107171 / LMG 19424 / R1)</name>
    <name type="common">Ralstonia taiwanensis (strain LMG 19424)</name>
    <dbReference type="NCBI Taxonomy" id="977880"/>
    <lineage>
        <taxon>Bacteria</taxon>
        <taxon>Pseudomonadati</taxon>
        <taxon>Pseudomonadota</taxon>
        <taxon>Betaproteobacteria</taxon>
        <taxon>Burkholderiales</taxon>
        <taxon>Burkholderiaceae</taxon>
        <taxon>Cupriavidus</taxon>
    </lineage>
</organism>
<geneLocation type="plasmid" evidence="1 2">
    <name>pRALTA</name>
</geneLocation>
<evidence type="ECO:0008006" key="3">
    <source>
        <dbReference type="Google" id="ProtNLM"/>
    </source>
</evidence>
<reference evidence="1 2" key="1">
    <citation type="journal article" date="2008" name="Genome Res.">
        <title>Genome sequence of the beta-rhizobium Cupriavidus taiwanensis and comparative genomics of rhizobia.</title>
        <authorList>
            <person name="Amadou C."/>
            <person name="Pascal G."/>
            <person name="Mangenot S."/>
            <person name="Glew M."/>
            <person name="Bontemps C."/>
            <person name="Capela D."/>
            <person name="Carrere S."/>
            <person name="Cruveiller S."/>
            <person name="Dossat C."/>
            <person name="Lajus A."/>
            <person name="Marchetti M."/>
            <person name="Poinsot V."/>
            <person name="Rouy Z."/>
            <person name="Servin B."/>
            <person name="Saad M."/>
            <person name="Schenowitz C."/>
            <person name="Barbe V."/>
            <person name="Batut J."/>
            <person name="Medigue C."/>
            <person name="Masson-Boivin C."/>
        </authorList>
    </citation>
    <scope>NUCLEOTIDE SEQUENCE [LARGE SCALE GENOMIC DNA]</scope>
    <source>
        <strain evidence="2">DSM 17343 / BCRC 17206 / CCUG 44338 / CIP 107171 / LMG 19424 / R1</strain>
    </source>
</reference>
<dbReference type="HOGENOM" id="CLU_2878343_0_0_4"/>
<sequence>MWTREQVIQSIDAKTNTFYVLDPSTGKRADIGVVRDAGKAPYLRTHADGRWNNNLLALNQCPL</sequence>
<dbReference type="eggNOG" id="ENOG50331A5">
    <property type="taxonomic scope" value="Bacteria"/>
</dbReference>
<gene>
    <name evidence="1" type="ordered locus">pRALTA_0122</name>
</gene>
<evidence type="ECO:0000313" key="2">
    <source>
        <dbReference type="Proteomes" id="UP000001692"/>
    </source>
</evidence>
<dbReference type="Pfam" id="PF13031">
    <property type="entry name" value="DUF3892"/>
    <property type="match status" value="1"/>
</dbReference>
<proteinExistence type="predicted"/>
<dbReference type="EMBL" id="CU633751">
    <property type="protein sequence ID" value="CAP63812.1"/>
    <property type="molecule type" value="Genomic_DNA"/>
</dbReference>
<evidence type="ECO:0000313" key="1">
    <source>
        <dbReference type="EMBL" id="CAP63812.1"/>
    </source>
</evidence>
<keyword evidence="2" id="KW-1185">Reference proteome</keyword>
<dbReference type="KEGG" id="cti:pRALTA_0122"/>
<dbReference type="InterPro" id="IPR024997">
    <property type="entry name" value="DUF3892"/>
</dbReference>